<dbReference type="OMA" id="MPEQARM"/>
<dbReference type="OrthoDB" id="189968at2759"/>
<evidence type="ECO:0000256" key="3">
    <source>
        <dbReference type="ARBA" id="ARBA00022737"/>
    </source>
</evidence>
<dbReference type="AlphaFoldDB" id="A0A1Y2FS83"/>
<comment type="subcellular location">
    <subcellularLocation>
        <location evidence="1">Nucleus</location>
    </subcellularLocation>
</comment>
<dbReference type="InterPro" id="IPR001680">
    <property type="entry name" value="WD40_rpt"/>
</dbReference>
<sequence>MSSDPFFTKKRKRPTTQARQDRRLTSRGPQRAKRAPKEDEIESDSSSNGNEAFFVEDDERDSDEDAALIHETPAEKRLRLAKSYLGQVEQEIGEEAGFDAAEIDRELISARLEQDNLATKEKVYLIIAESCTTARLEVTRTWTRQKACITSLTHGQSDTGERCLYASFKNGDIQKWRCSAEGRGPSILQLRKTVRRAHAASVHCCSASADGQYLATGCSDGTVGLWSTNSLKQLKSFPQHRDSVNSVVFPTIGTEFFSASSDRTVKLFNAKEQAYIETLFGHQDIITCISVLNPNAAVTVGARDRSARLWKIVDETQLVFRGGDRKERFGEGSMDVVTQIDKELFVTGSDNGTVALWSTQKKKALSRIPMAHGNILPISNSAELEPIGDTPENVRWITAVHAIPFSDLVVSGSWDGKLNFYQISADLRKLLKIAEVKIGRGIVNCITSTGDEKQGWRLYVAVGYETRLARWKTVGGAKNEIIEVMIPGKYNEAFSRSIGLGDEFSDDKKLEALEAQVEDKKASVLQKDQELKDLEHRLWVAEQKLKEKEDLAAAKEHSAL</sequence>
<dbReference type="EMBL" id="MCFI01000002">
    <property type="protein sequence ID" value="ORY86861.1"/>
    <property type="molecule type" value="Genomic_DNA"/>
</dbReference>
<dbReference type="Pfam" id="PF00400">
    <property type="entry name" value="WD40"/>
    <property type="match status" value="4"/>
</dbReference>
<organism evidence="8 9">
    <name type="scientific">Protomyces lactucae-debilis</name>
    <dbReference type="NCBI Taxonomy" id="2754530"/>
    <lineage>
        <taxon>Eukaryota</taxon>
        <taxon>Fungi</taxon>
        <taxon>Dikarya</taxon>
        <taxon>Ascomycota</taxon>
        <taxon>Taphrinomycotina</taxon>
        <taxon>Taphrinomycetes</taxon>
        <taxon>Taphrinales</taxon>
        <taxon>Protomycetaceae</taxon>
        <taxon>Protomyces</taxon>
    </lineage>
</organism>
<feature type="coiled-coil region" evidence="6">
    <location>
        <begin position="510"/>
        <end position="551"/>
    </location>
</feature>
<keyword evidence="2 5" id="KW-0853">WD repeat</keyword>
<dbReference type="RefSeq" id="XP_040727717.1">
    <property type="nucleotide sequence ID" value="XM_040870880.1"/>
</dbReference>
<dbReference type="PROSITE" id="PS50082">
    <property type="entry name" value="WD_REPEATS_2"/>
    <property type="match status" value="3"/>
</dbReference>
<keyword evidence="9" id="KW-1185">Reference proteome</keyword>
<dbReference type="PANTHER" id="PTHR19865:SF0">
    <property type="entry name" value="U3 SMALL NUCLEOLAR RNA-INTERACTING PROTEIN 2"/>
    <property type="match status" value="1"/>
</dbReference>
<comment type="caution">
    <text evidence="8">The sequence shown here is derived from an EMBL/GenBank/DDBJ whole genome shotgun (WGS) entry which is preliminary data.</text>
</comment>
<accession>A0A1Y2FS83</accession>
<feature type="repeat" description="WD" evidence="5">
    <location>
        <begin position="195"/>
        <end position="236"/>
    </location>
</feature>
<keyword evidence="6" id="KW-0175">Coiled coil</keyword>
<keyword evidence="3" id="KW-0677">Repeat</keyword>
<dbReference type="InterPro" id="IPR036322">
    <property type="entry name" value="WD40_repeat_dom_sf"/>
</dbReference>
<dbReference type="Gene3D" id="2.130.10.10">
    <property type="entry name" value="YVTN repeat-like/Quinoprotein amine dehydrogenase"/>
    <property type="match status" value="1"/>
</dbReference>
<evidence type="ECO:0000256" key="1">
    <source>
        <dbReference type="ARBA" id="ARBA00004123"/>
    </source>
</evidence>
<dbReference type="SMART" id="SM00320">
    <property type="entry name" value="WD40"/>
    <property type="match status" value="5"/>
</dbReference>
<evidence type="ECO:0000256" key="4">
    <source>
        <dbReference type="ARBA" id="ARBA00023242"/>
    </source>
</evidence>
<evidence type="ECO:0000313" key="8">
    <source>
        <dbReference type="EMBL" id="ORY86861.1"/>
    </source>
</evidence>
<reference evidence="8 9" key="1">
    <citation type="submission" date="2016-07" db="EMBL/GenBank/DDBJ databases">
        <title>Pervasive Adenine N6-methylation of Active Genes in Fungi.</title>
        <authorList>
            <consortium name="DOE Joint Genome Institute"/>
            <person name="Mondo S.J."/>
            <person name="Dannebaum R.O."/>
            <person name="Kuo R.C."/>
            <person name="Labutti K."/>
            <person name="Haridas S."/>
            <person name="Kuo A."/>
            <person name="Salamov A."/>
            <person name="Ahrendt S.R."/>
            <person name="Lipzen A."/>
            <person name="Sullivan W."/>
            <person name="Andreopoulos W.B."/>
            <person name="Clum A."/>
            <person name="Lindquist E."/>
            <person name="Daum C."/>
            <person name="Ramamoorthy G.K."/>
            <person name="Gryganskyi A."/>
            <person name="Culley D."/>
            <person name="Magnuson J.K."/>
            <person name="James T.Y."/>
            <person name="O'Malley M.A."/>
            <person name="Stajich J.E."/>
            <person name="Spatafora J.W."/>
            <person name="Visel A."/>
            <person name="Grigoriev I.V."/>
        </authorList>
    </citation>
    <scope>NUCLEOTIDE SEQUENCE [LARGE SCALE GENOMIC DNA]</scope>
    <source>
        <strain evidence="8 9">12-1054</strain>
    </source>
</reference>
<dbReference type="PROSITE" id="PS50294">
    <property type="entry name" value="WD_REPEATS_REGION"/>
    <property type="match status" value="1"/>
</dbReference>
<dbReference type="GeneID" id="63787479"/>
<feature type="region of interest" description="Disordered" evidence="7">
    <location>
        <begin position="1"/>
        <end position="62"/>
    </location>
</feature>
<dbReference type="InterPro" id="IPR039241">
    <property type="entry name" value="Rrp9-like"/>
</dbReference>
<proteinExistence type="predicted"/>
<evidence type="ECO:0000256" key="7">
    <source>
        <dbReference type="SAM" id="MobiDB-lite"/>
    </source>
</evidence>
<evidence type="ECO:0000256" key="5">
    <source>
        <dbReference type="PROSITE-ProRule" id="PRU00221"/>
    </source>
</evidence>
<dbReference type="GO" id="GO:0032040">
    <property type="term" value="C:small-subunit processome"/>
    <property type="evidence" value="ECO:0007669"/>
    <property type="project" value="TreeGrafter"/>
</dbReference>
<dbReference type="PANTHER" id="PTHR19865">
    <property type="entry name" value="U3 SMALL NUCLEOLAR RNA INTERACTING PROTEIN 2"/>
    <property type="match status" value="1"/>
</dbReference>
<feature type="repeat" description="WD" evidence="5">
    <location>
        <begin position="237"/>
        <end position="278"/>
    </location>
</feature>
<dbReference type="Proteomes" id="UP000193685">
    <property type="component" value="Unassembled WGS sequence"/>
</dbReference>
<dbReference type="STRING" id="56484.A0A1Y2FS83"/>
<gene>
    <name evidence="8" type="ORF">BCR37DRAFT_390593</name>
</gene>
<evidence type="ECO:0000313" key="9">
    <source>
        <dbReference type="Proteomes" id="UP000193685"/>
    </source>
</evidence>
<evidence type="ECO:0000256" key="2">
    <source>
        <dbReference type="ARBA" id="ARBA00022574"/>
    </source>
</evidence>
<dbReference type="InterPro" id="IPR015943">
    <property type="entry name" value="WD40/YVTN_repeat-like_dom_sf"/>
</dbReference>
<feature type="repeat" description="WD" evidence="5">
    <location>
        <begin position="279"/>
        <end position="312"/>
    </location>
</feature>
<evidence type="ECO:0000256" key="6">
    <source>
        <dbReference type="SAM" id="Coils"/>
    </source>
</evidence>
<name>A0A1Y2FS83_PROLT</name>
<protein>
    <submittedName>
        <fullName evidence="8">WD40-repeat-containing domain protein</fullName>
    </submittedName>
</protein>
<dbReference type="GO" id="GO:0034511">
    <property type="term" value="F:U3 snoRNA binding"/>
    <property type="evidence" value="ECO:0007669"/>
    <property type="project" value="InterPro"/>
</dbReference>
<keyword evidence="4" id="KW-0539">Nucleus</keyword>
<dbReference type="SUPFAM" id="SSF50978">
    <property type="entry name" value="WD40 repeat-like"/>
    <property type="match status" value="1"/>
</dbReference>